<evidence type="ECO:0000256" key="9">
    <source>
        <dbReference type="ARBA" id="ARBA00023136"/>
    </source>
</evidence>
<keyword evidence="7" id="KW-0067">ATP-binding</keyword>
<evidence type="ECO:0000259" key="10">
    <source>
        <dbReference type="PROSITE" id="PS50011"/>
    </source>
</evidence>
<dbReference type="NCBIfam" id="NF002475">
    <property type="entry name" value="PRK01723.1"/>
    <property type="match status" value="1"/>
</dbReference>
<dbReference type="Gene3D" id="1.10.510.10">
    <property type="entry name" value="Transferase(Phosphotransferase) domain 1"/>
    <property type="match status" value="1"/>
</dbReference>
<dbReference type="InterPro" id="IPR022826">
    <property type="entry name" value="KDO_kinase"/>
</dbReference>
<dbReference type="EMBL" id="UOFS01000054">
    <property type="protein sequence ID" value="VAX02206.1"/>
    <property type="molecule type" value="Genomic_DNA"/>
</dbReference>
<dbReference type="AlphaFoldDB" id="A0A3B1A8U8"/>
<evidence type="ECO:0000256" key="2">
    <source>
        <dbReference type="ARBA" id="ARBA00022475"/>
    </source>
</evidence>
<dbReference type="GO" id="GO:0005524">
    <property type="term" value="F:ATP binding"/>
    <property type="evidence" value="ECO:0007669"/>
    <property type="project" value="UniProtKB-KW"/>
</dbReference>
<feature type="domain" description="Protein kinase" evidence="10">
    <location>
        <begin position="1"/>
        <end position="245"/>
    </location>
</feature>
<reference evidence="11" key="1">
    <citation type="submission" date="2018-06" db="EMBL/GenBank/DDBJ databases">
        <authorList>
            <person name="Zhirakovskaya E."/>
        </authorList>
    </citation>
    <scope>NUCLEOTIDE SEQUENCE</scope>
</reference>
<dbReference type="Pfam" id="PF06293">
    <property type="entry name" value="Kdo"/>
    <property type="match status" value="1"/>
</dbReference>
<dbReference type="InterPro" id="IPR000719">
    <property type="entry name" value="Prot_kinase_dom"/>
</dbReference>
<comment type="subcellular location">
    <subcellularLocation>
        <location evidence="1">Cell inner membrane</location>
        <topology evidence="1">Peripheral membrane protein</topology>
        <orientation evidence="1">Cytoplasmic side</orientation>
    </subcellularLocation>
</comment>
<dbReference type="HAMAP" id="MF_00521">
    <property type="entry name" value="KDO_kinase"/>
    <property type="match status" value="1"/>
</dbReference>
<proteinExistence type="inferred from homology"/>
<name>A0A3B1A8U8_9ZZZZ</name>
<evidence type="ECO:0000256" key="8">
    <source>
        <dbReference type="ARBA" id="ARBA00022985"/>
    </source>
</evidence>
<keyword evidence="6 11" id="KW-0418">Kinase</keyword>
<sequence>MAVKIYQSKNQIIQYDDSIFPEPDNISFDPTVLQKLDVITGSATGRGTAYYLLIAGVALVLRQYRRGGLISKILKNKYIWKGLHKTRPWREWQLLSDMLKLGLPVPHPIACRVVRVKFIRTLFYSADFMMTRIKNAESLSMLLIKSELDNTTWEKIGRTIRQFHKNGINHADLNAHNILINDMNQIYLIDFDKCRKMTPAISWQKLNIARLKRSLLKLNQNETSFHYSTKSWHCLLRGYQQEKDN</sequence>
<evidence type="ECO:0000256" key="4">
    <source>
        <dbReference type="ARBA" id="ARBA00022679"/>
    </source>
</evidence>
<dbReference type="InterPro" id="IPR011009">
    <property type="entry name" value="Kinase-like_dom_sf"/>
</dbReference>
<keyword evidence="4 11" id="KW-0808">Transferase</keyword>
<keyword evidence="9" id="KW-0472">Membrane</keyword>
<organism evidence="11">
    <name type="scientific">hydrothermal vent metagenome</name>
    <dbReference type="NCBI Taxonomy" id="652676"/>
    <lineage>
        <taxon>unclassified sequences</taxon>
        <taxon>metagenomes</taxon>
        <taxon>ecological metagenomes</taxon>
    </lineage>
</organism>
<dbReference type="PROSITE" id="PS50011">
    <property type="entry name" value="PROTEIN_KINASE_DOM"/>
    <property type="match status" value="1"/>
</dbReference>
<evidence type="ECO:0000256" key="5">
    <source>
        <dbReference type="ARBA" id="ARBA00022741"/>
    </source>
</evidence>
<dbReference type="EC" id="2.7.1.-" evidence="11"/>
<dbReference type="GO" id="GO:0004672">
    <property type="term" value="F:protein kinase activity"/>
    <property type="evidence" value="ECO:0007669"/>
    <property type="project" value="InterPro"/>
</dbReference>
<accession>A0A3B1A8U8</accession>
<keyword evidence="5" id="KW-0547">Nucleotide-binding</keyword>
<dbReference type="GO" id="GO:0009103">
    <property type="term" value="P:lipopolysaccharide biosynthetic process"/>
    <property type="evidence" value="ECO:0007669"/>
    <property type="project" value="UniProtKB-KW"/>
</dbReference>
<evidence type="ECO:0000256" key="7">
    <source>
        <dbReference type="ARBA" id="ARBA00022840"/>
    </source>
</evidence>
<keyword evidence="2" id="KW-1003">Cell membrane</keyword>
<evidence type="ECO:0000256" key="3">
    <source>
        <dbReference type="ARBA" id="ARBA00022519"/>
    </source>
</evidence>
<keyword evidence="3" id="KW-0997">Cell inner membrane</keyword>
<keyword evidence="8" id="KW-0448">Lipopolysaccharide biosynthesis</keyword>
<evidence type="ECO:0000256" key="1">
    <source>
        <dbReference type="ARBA" id="ARBA00004515"/>
    </source>
</evidence>
<protein>
    <submittedName>
        <fullName evidence="11">3-deoxy-D-manno-octulosonic acid kinase</fullName>
        <ecNumber evidence="11">2.7.1.-</ecNumber>
    </submittedName>
</protein>
<dbReference type="GO" id="GO:0005886">
    <property type="term" value="C:plasma membrane"/>
    <property type="evidence" value="ECO:0007669"/>
    <property type="project" value="UniProtKB-SubCell"/>
</dbReference>
<dbReference type="SUPFAM" id="SSF56112">
    <property type="entry name" value="Protein kinase-like (PK-like)"/>
    <property type="match status" value="1"/>
</dbReference>
<evidence type="ECO:0000313" key="11">
    <source>
        <dbReference type="EMBL" id="VAX02206.1"/>
    </source>
</evidence>
<evidence type="ECO:0000256" key="6">
    <source>
        <dbReference type="ARBA" id="ARBA00022777"/>
    </source>
</evidence>
<gene>
    <name evidence="11" type="ORF">MNBD_GAMMA22-459</name>
</gene>